<protein>
    <submittedName>
        <fullName evidence="3">Heterodisulfide reductase, subunit B</fullName>
        <ecNumber evidence="3">1.8.98.1</ecNumber>
    </submittedName>
</protein>
<dbReference type="Proteomes" id="UP000034723">
    <property type="component" value="Chromosome"/>
</dbReference>
<dbReference type="EMBL" id="CP011267">
    <property type="protein sequence ID" value="AKG90696.1"/>
    <property type="molecule type" value="Genomic_DNA"/>
</dbReference>
<keyword evidence="1 3" id="KW-0560">Oxidoreductase</keyword>
<dbReference type="OrthoDB" id="144689at2157"/>
<dbReference type="KEGG" id="gah:GAH_02035"/>
<dbReference type="HOGENOM" id="CLU_052147_1_0_2"/>
<name>A0A0F7DB94_9EURY</name>
<dbReference type="GeneID" id="24804598"/>
<dbReference type="PANTHER" id="PTHR42947:SF1">
    <property type="entry name" value="COB--COM HETERODISULFIDE REDUCTASE SUBUNIT B 1"/>
    <property type="match status" value="1"/>
</dbReference>
<dbReference type="InterPro" id="IPR004017">
    <property type="entry name" value="Cys_rich_dom"/>
</dbReference>
<dbReference type="Gene3D" id="1.20.1050.140">
    <property type="match status" value="1"/>
</dbReference>
<gene>
    <name evidence="3" type="ORF">GAH_02035</name>
</gene>
<proteinExistence type="predicted"/>
<feature type="domain" description="Cysteine-rich" evidence="2">
    <location>
        <begin position="142"/>
        <end position="226"/>
    </location>
</feature>
<sequence>MRFAFFPGCRVAFEYPEVEVAVRGSLESLGVELVDFSSFSCCPAYDTVMSFDLLTSLTITARNLAIAEEKGLDLLTPCCECYSVFRYAMWKLEDDELLGEVNRTLVRFGKVYRRRAKVFHVLDVYDRVLKRSRLRKLGSKAAIHTGCHLTWPGRFVSEGYQEMLEGILKRLGVEVQEYSRMDYFCGKGSLRLLDPKTSLEFVEVIVRSVAAETEAEFIVTPCPGCRERLESGQKRLFEEDRIEKIIPVYHISQVVMMSLEGGE</sequence>
<evidence type="ECO:0000313" key="4">
    <source>
        <dbReference type="Proteomes" id="UP000034723"/>
    </source>
</evidence>
<feature type="domain" description="Cysteine-rich" evidence="2">
    <location>
        <begin position="4"/>
        <end position="85"/>
    </location>
</feature>
<dbReference type="GO" id="GO:0051912">
    <property type="term" value="F:CoB--CoM heterodisulfide reductase activity"/>
    <property type="evidence" value="ECO:0007669"/>
    <property type="project" value="UniProtKB-EC"/>
</dbReference>
<dbReference type="EC" id="1.8.98.1" evidence="3"/>
<evidence type="ECO:0000259" key="2">
    <source>
        <dbReference type="Pfam" id="PF02754"/>
    </source>
</evidence>
<dbReference type="Pfam" id="PF02754">
    <property type="entry name" value="CCG"/>
    <property type="match status" value="2"/>
</dbReference>
<dbReference type="RefSeq" id="WP_048096535.1">
    <property type="nucleotide sequence ID" value="NZ_CP011267.1"/>
</dbReference>
<dbReference type="STRING" id="113653.GAH_02035"/>
<dbReference type="PANTHER" id="PTHR42947">
    <property type="entry name" value="COB--COM HETERODISULFIDE REDUCTASE SUBUNIT B 1"/>
    <property type="match status" value="1"/>
</dbReference>
<dbReference type="InParanoid" id="A0A0F7DB94"/>
<dbReference type="AlphaFoldDB" id="A0A0F7DB94"/>
<accession>A0A0F7DB94</accession>
<reference evidence="3 4" key="1">
    <citation type="submission" date="2015-04" db="EMBL/GenBank/DDBJ databases">
        <title>The complete genome sequence of the hyperthermophilic, obligate iron-reducing archaeon Geoglobus ahangari strain 234T.</title>
        <authorList>
            <person name="Manzella M.P."/>
            <person name="Holmes D.E."/>
            <person name="Rocheleau J.M."/>
            <person name="Chung A."/>
            <person name="Reguera G."/>
            <person name="Kashefi K."/>
        </authorList>
    </citation>
    <scope>NUCLEOTIDE SEQUENCE [LARGE SCALE GENOMIC DNA]</scope>
    <source>
        <strain evidence="3 4">234</strain>
    </source>
</reference>
<evidence type="ECO:0000256" key="1">
    <source>
        <dbReference type="ARBA" id="ARBA00023002"/>
    </source>
</evidence>
<evidence type="ECO:0000313" key="3">
    <source>
        <dbReference type="EMBL" id="AKG90696.1"/>
    </source>
</evidence>
<keyword evidence="4" id="KW-1185">Reference proteome</keyword>
<organism evidence="3 4">
    <name type="scientific">Geoglobus ahangari</name>
    <dbReference type="NCBI Taxonomy" id="113653"/>
    <lineage>
        <taxon>Archaea</taxon>
        <taxon>Methanobacteriati</taxon>
        <taxon>Methanobacteriota</taxon>
        <taxon>Archaeoglobi</taxon>
        <taxon>Archaeoglobales</taxon>
        <taxon>Archaeoglobaceae</taxon>
        <taxon>Geoglobus</taxon>
    </lineage>
</organism>
<dbReference type="InterPro" id="IPR051278">
    <property type="entry name" value="HdrB/HdrD_reductase"/>
</dbReference>